<keyword evidence="5" id="KW-0964">Secreted</keyword>
<dbReference type="GO" id="GO:0005576">
    <property type="term" value="C:extracellular region"/>
    <property type="evidence" value="ECO:0007669"/>
    <property type="project" value="UniProtKB-SubCell"/>
</dbReference>
<evidence type="ECO:0000256" key="5">
    <source>
        <dbReference type="RuleBase" id="RU362066"/>
    </source>
</evidence>
<dbReference type="RefSeq" id="WP_042411049.1">
    <property type="nucleotide sequence ID" value="NZ_BAWO01000056.1"/>
</dbReference>
<comment type="similarity">
    <text evidence="1 5">Belongs to the FliD family.</text>
</comment>
<keyword evidence="9" id="KW-1185">Reference proteome</keyword>
<evidence type="ECO:0000256" key="3">
    <source>
        <dbReference type="ARBA" id="ARBA00023054"/>
    </source>
</evidence>
<dbReference type="InterPro" id="IPR040026">
    <property type="entry name" value="FliD"/>
</dbReference>
<feature type="domain" description="Flagellar hook-associated protein 2 N-terminal" evidence="6">
    <location>
        <begin position="12"/>
        <end position="107"/>
    </location>
</feature>
<reference evidence="8 9" key="1">
    <citation type="submission" date="2014-04" db="EMBL/GenBank/DDBJ databases">
        <title>Whole genome shotgun sequence of Geobacillus caldoxylosilyticus NBRC 107762.</title>
        <authorList>
            <person name="Hosoyama A."/>
            <person name="Hosoyama Y."/>
            <person name="Katano-Makiyama Y."/>
            <person name="Tsuchikane K."/>
            <person name="Ohji S."/>
            <person name="Ichikawa N."/>
            <person name="Yamazoe A."/>
            <person name="Fujita N."/>
        </authorList>
    </citation>
    <scope>NUCLEOTIDE SEQUENCE [LARGE SCALE GENOMIC DNA]</scope>
    <source>
        <strain evidence="8 9">NBRC 107762</strain>
    </source>
</reference>
<comment type="caution">
    <text evidence="8">The sequence shown here is derived from an EMBL/GenBank/DDBJ whole genome shotgun (WGS) entry which is preliminary data.</text>
</comment>
<keyword evidence="8" id="KW-0969">Cilium</keyword>
<evidence type="ECO:0000256" key="2">
    <source>
        <dbReference type="ARBA" id="ARBA00011255"/>
    </source>
</evidence>
<protein>
    <recommendedName>
        <fullName evidence="5">Flagellar hook-associated protein 2</fullName>
        <shortName evidence="5">HAP2</shortName>
    </recommendedName>
    <alternativeName>
        <fullName evidence="5">Flagellar cap protein</fullName>
    </alternativeName>
</protein>
<dbReference type="PANTHER" id="PTHR30288:SF0">
    <property type="entry name" value="FLAGELLAR HOOK-ASSOCIATED PROTEIN 2"/>
    <property type="match status" value="1"/>
</dbReference>
<comment type="function">
    <text evidence="5">Required for morphogenesis and for the elongation of the flagellar filament by facilitating polymerization of the flagellin monomers at the tip of growing filament. Forms a capping structure, which prevents flagellin subunits (transported through the central channel of the flagellum) from leaking out without polymerization at the distal end.</text>
</comment>
<dbReference type="InterPro" id="IPR010809">
    <property type="entry name" value="FliD_C"/>
</dbReference>
<sequence>MASTMHIGGLASGMDIDQIVSDLMKAERMPLDKLYQKKQILEWQRDDYRSMNTLLQDLDNYIFDNLTLQSSMLKKKVTSSDESAVTVTAISTAPNVTNQIKVNQIATVTTWVSKDQIIINGGGKLDQDANLNTFTFTTGGGSYSFSGLITLKLDVDLPDGTSKSGVTVTVDPSQDSLNDVITKINQTTDLNVSVFYDAAQQKMVFSSNKTGSGAHIKLASDASADAVNFFKALGFTDASSGNEIAQDGAGRTDGQDAKFTLNGYDMTTKENTFTINGITYTLKKADPTATINITTSTDVDAMFNAIKGFVDKYNEIIGKINAKISEERYRDYPPLTDEQKQAMTDKQIELWEEKAKSGLLRSDPILSGGLSQMRLDVYSKVSGDNINSNYDTLSEIGITTSSNYLENGKLIVDETKLREAIEKDPNAVFQLFNANGTDFDTKGIAKRLRDTIKDTIGKIEQKAGNTLWTNQQFAIGRDLNDINDQIKRFEDHLKEVEDRYWRQFTAMEEAIQRANQQSMYLMNAFGGGMQG</sequence>
<comment type="subunit">
    <text evidence="2 5">Homopentamer.</text>
</comment>
<organism evidence="8 9">
    <name type="scientific">Parageobacillus caldoxylosilyticus NBRC 107762</name>
    <dbReference type="NCBI Taxonomy" id="1220594"/>
    <lineage>
        <taxon>Bacteria</taxon>
        <taxon>Bacillati</taxon>
        <taxon>Bacillota</taxon>
        <taxon>Bacilli</taxon>
        <taxon>Bacillales</taxon>
        <taxon>Anoxybacillaceae</taxon>
        <taxon>Saccharococcus</taxon>
    </lineage>
</organism>
<dbReference type="Pfam" id="PF02465">
    <property type="entry name" value="FliD_N"/>
    <property type="match status" value="1"/>
</dbReference>
<keyword evidence="3" id="KW-0175">Coiled coil</keyword>
<evidence type="ECO:0000259" key="6">
    <source>
        <dbReference type="Pfam" id="PF02465"/>
    </source>
</evidence>
<feature type="domain" description="Flagellar hook-associated protein 2 C-terminal" evidence="7">
    <location>
        <begin position="254"/>
        <end position="516"/>
    </location>
</feature>
<evidence type="ECO:0000259" key="7">
    <source>
        <dbReference type="Pfam" id="PF07195"/>
    </source>
</evidence>
<dbReference type="GO" id="GO:0071973">
    <property type="term" value="P:bacterial-type flagellum-dependent cell motility"/>
    <property type="evidence" value="ECO:0007669"/>
    <property type="project" value="TreeGrafter"/>
</dbReference>
<evidence type="ECO:0000313" key="8">
    <source>
        <dbReference type="EMBL" id="GAJ41055.1"/>
    </source>
</evidence>
<dbReference type="EMBL" id="BAWO01000056">
    <property type="protein sequence ID" value="GAJ41055.1"/>
    <property type="molecule type" value="Genomic_DNA"/>
</dbReference>
<keyword evidence="4 5" id="KW-0975">Bacterial flagellum</keyword>
<gene>
    <name evidence="8" type="primary">fliD</name>
    <name evidence="8" type="ORF">GCA01S_056_00410</name>
</gene>
<dbReference type="InterPro" id="IPR003481">
    <property type="entry name" value="FliD_N"/>
</dbReference>
<dbReference type="PANTHER" id="PTHR30288">
    <property type="entry name" value="FLAGELLAR CAP/ASSEMBLY PROTEIN FLID"/>
    <property type="match status" value="1"/>
</dbReference>
<proteinExistence type="inferred from homology"/>
<dbReference type="NCBIfam" id="NF005833">
    <property type="entry name" value="PRK07737.1"/>
    <property type="match status" value="1"/>
</dbReference>
<dbReference type="AlphaFoldDB" id="A0A023DIF0"/>
<dbReference type="Proteomes" id="UP000023561">
    <property type="component" value="Unassembled WGS sequence"/>
</dbReference>
<dbReference type="GO" id="GO:0009421">
    <property type="term" value="C:bacterial-type flagellum filament cap"/>
    <property type="evidence" value="ECO:0007669"/>
    <property type="project" value="InterPro"/>
</dbReference>
<keyword evidence="8" id="KW-0282">Flagellum</keyword>
<comment type="subcellular location">
    <subcellularLocation>
        <location evidence="5">Secreted</location>
    </subcellularLocation>
    <subcellularLocation>
        <location evidence="5">Bacterial flagellum</location>
    </subcellularLocation>
</comment>
<name>A0A023DIF0_9BACL</name>
<dbReference type="GO" id="GO:0009424">
    <property type="term" value="C:bacterial-type flagellum hook"/>
    <property type="evidence" value="ECO:0007669"/>
    <property type="project" value="UniProtKB-UniRule"/>
</dbReference>
<keyword evidence="8" id="KW-0966">Cell projection</keyword>
<evidence type="ECO:0000256" key="1">
    <source>
        <dbReference type="ARBA" id="ARBA00009764"/>
    </source>
</evidence>
<evidence type="ECO:0000256" key="4">
    <source>
        <dbReference type="ARBA" id="ARBA00023143"/>
    </source>
</evidence>
<dbReference type="Pfam" id="PF07195">
    <property type="entry name" value="FliD_C"/>
    <property type="match status" value="1"/>
</dbReference>
<dbReference type="GO" id="GO:0007155">
    <property type="term" value="P:cell adhesion"/>
    <property type="evidence" value="ECO:0007669"/>
    <property type="project" value="InterPro"/>
</dbReference>
<accession>A0A023DIF0</accession>
<evidence type="ECO:0000313" key="9">
    <source>
        <dbReference type="Proteomes" id="UP000023561"/>
    </source>
</evidence>
<dbReference type="OrthoDB" id="9776025at2"/>